<comment type="caution">
    <text evidence="2">The sequence shown here is derived from an EMBL/GenBank/DDBJ whole genome shotgun (WGS) entry which is preliminary data.</text>
</comment>
<reference evidence="2 3" key="1">
    <citation type="submission" date="2018-03" db="EMBL/GenBank/DDBJ databases">
        <title>The ancient ancestry and fast evolution of plastids.</title>
        <authorList>
            <person name="Moore K.R."/>
            <person name="Magnabosco C."/>
            <person name="Momper L."/>
            <person name="Gold D.A."/>
            <person name="Bosak T."/>
            <person name="Fournier G.P."/>
        </authorList>
    </citation>
    <scope>NUCLEOTIDE SEQUENCE [LARGE SCALE GENOMIC DNA]</scope>
    <source>
        <strain evidence="2 3">CCALA 016</strain>
    </source>
</reference>
<dbReference type="AlphaFoldDB" id="A0A2T1M1G6"/>
<evidence type="ECO:0000256" key="1">
    <source>
        <dbReference type="SAM" id="Phobius"/>
    </source>
</evidence>
<evidence type="ECO:0000313" key="3">
    <source>
        <dbReference type="Proteomes" id="UP000239001"/>
    </source>
</evidence>
<reference evidence="2 3" key="2">
    <citation type="submission" date="2018-03" db="EMBL/GenBank/DDBJ databases">
        <authorList>
            <person name="Keele B.F."/>
        </authorList>
    </citation>
    <scope>NUCLEOTIDE SEQUENCE [LARGE SCALE GENOMIC DNA]</scope>
    <source>
        <strain evidence="2 3">CCALA 016</strain>
    </source>
</reference>
<organism evidence="2 3">
    <name type="scientific">Aphanothece hegewaldii CCALA 016</name>
    <dbReference type="NCBI Taxonomy" id="2107694"/>
    <lineage>
        <taxon>Bacteria</taxon>
        <taxon>Bacillati</taxon>
        <taxon>Cyanobacteriota</taxon>
        <taxon>Cyanophyceae</taxon>
        <taxon>Oscillatoriophycideae</taxon>
        <taxon>Chroococcales</taxon>
        <taxon>Aphanothecaceae</taxon>
        <taxon>Aphanothece</taxon>
    </lineage>
</organism>
<feature type="transmembrane region" description="Helical" evidence="1">
    <location>
        <begin position="88"/>
        <end position="107"/>
    </location>
</feature>
<dbReference type="Gene3D" id="3.90.20.10">
    <property type="match status" value="1"/>
</dbReference>
<gene>
    <name evidence="2" type="ORF">C7H19_05910</name>
</gene>
<evidence type="ECO:0000313" key="2">
    <source>
        <dbReference type="EMBL" id="PSF38517.1"/>
    </source>
</evidence>
<dbReference type="EMBL" id="PXOH01000004">
    <property type="protein sequence ID" value="PSF38517.1"/>
    <property type="molecule type" value="Genomic_DNA"/>
</dbReference>
<accession>A0A2T1M1G6</accession>
<keyword evidence="1" id="KW-0472">Membrane</keyword>
<proteinExistence type="predicted"/>
<protein>
    <submittedName>
        <fullName evidence="2">Uncharacterized protein</fullName>
    </submittedName>
</protein>
<dbReference type="RefSeq" id="WP_106455959.1">
    <property type="nucleotide sequence ID" value="NZ_PXOH01000004.1"/>
</dbReference>
<dbReference type="Proteomes" id="UP000239001">
    <property type="component" value="Unassembled WGS sequence"/>
</dbReference>
<name>A0A2T1M1G6_9CHRO</name>
<dbReference type="OrthoDB" id="426285at2"/>
<keyword evidence="1" id="KW-1133">Transmembrane helix</keyword>
<sequence length="116" mass="13242">MSTLTEADLKRLEDLINNRFSDLDRKIDGLDRKIDEKVDTLEKKIDRKIDSLEKKLDVYMAKTNEQLKGIEKRFDDNNARLGGIDSRLNTFMIAFLSIIGILVVGILNKANFTGNP</sequence>
<keyword evidence="3" id="KW-1185">Reference proteome</keyword>
<keyword evidence="1" id="KW-0812">Transmembrane</keyword>